<organism evidence="2 3">
    <name type="scientific">Natrinema altunense (strain JCM 12890 / CGMCC 1.3731 / AJ2)</name>
    <dbReference type="NCBI Taxonomy" id="1227494"/>
    <lineage>
        <taxon>Archaea</taxon>
        <taxon>Methanobacteriati</taxon>
        <taxon>Methanobacteriota</taxon>
        <taxon>Stenosarchaea group</taxon>
        <taxon>Halobacteria</taxon>
        <taxon>Halobacteriales</taxon>
        <taxon>Natrialbaceae</taxon>
        <taxon>Natrinema</taxon>
    </lineage>
</organism>
<name>L9ZM82_NATA2</name>
<evidence type="ECO:0000259" key="1">
    <source>
        <dbReference type="Pfam" id="PF26400"/>
    </source>
</evidence>
<dbReference type="EMBL" id="AOIK01000025">
    <property type="protein sequence ID" value="ELY86667.1"/>
    <property type="molecule type" value="Genomic_DNA"/>
</dbReference>
<feature type="domain" description="DUF8098" evidence="1">
    <location>
        <begin position="1"/>
        <end position="186"/>
    </location>
</feature>
<reference evidence="2 3" key="1">
    <citation type="journal article" date="2014" name="PLoS Genet.">
        <title>Phylogenetically driven sequencing of extremely halophilic archaea reveals strategies for static and dynamic osmo-response.</title>
        <authorList>
            <person name="Becker E.A."/>
            <person name="Seitzer P.M."/>
            <person name="Tritt A."/>
            <person name="Larsen D."/>
            <person name="Krusor M."/>
            <person name="Yao A.I."/>
            <person name="Wu D."/>
            <person name="Madern D."/>
            <person name="Eisen J.A."/>
            <person name="Darling A.E."/>
            <person name="Facciotti M.T."/>
        </authorList>
    </citation>
    <scope>NUCLEOTIDE SEQUENCE [LARGE SCALE GENOMIC DNA]</scope>
    <source>
        <strain evidence="2 3">JCM 12890</strain>
    </source>
</reference>
<dbReference type="Proteomes" id="UP000011511">
    <property type="component" value="Unassembled WGS sequence"/>
</dbReference>
<proteinExistence type="predicted"/>
<protein>
    <recommendedName>
        <fullName evidence="1">DUF8098 domain-containing protein</fullName>
    </recommendedName>
</protein>
<sequence length="209" mass="24222">MWSQSMFDFLEENYQDWAPEEYRDLYLSNLAILDTLEDILECDDEELATNAGDFITDMKSATLDLRYNMRSQERFTDDVLNHTISYLDSLQEALVKLESINDPDPMQLQALRRGYMIYHGYVWPWPAMIISIHKAKVPSNEEPEFIDKGERLLTKFEDTMPGQLKSWEEELQNVNLTPSVSQYQSVRGPSSSTFGDLEKGIMIKAGDEQ</sequence>
<evidence type="ECO:0000313" key="3">
    <source>
        <dbReference type="Proteomes" id="UP000011511"/>
    </source>
</evidence>
<accession>L9ZM82</accession>
<comment type="caution">
    <text evidence="2">The sequence shown here is derived from an EMBL/GenBank/DDBJ whole genome shotgun (WGS) entry which is preliminary data.</text>
</comment>
<gene>
    <name evidence="2" type="ORF">C485_07112</name>
</gene>
<dbReference type="InterPro" id="IPR058411">
    <property type="entry name" value="DUF8098"/>
</dbReference>
<dbReference type="Pfam" id="PF26400">
    <property type="entry name" value="DUF8098"/>
    <property type="match status" value="1"/>
</dbReference>
<dbReference type="AlphaFoldDB" id="L9ZM82"/>
<evidence type="ECO:0000313" key="2">
    <source>
        <dbReference type="EMBL" id="ELY86667.1"/>
    </source>
</evidence>
<keyword evidence="3" id="KW-1185">Reference proteome</keyword>